<dbReference type="Proteomes" id="UP000016584">
    <property type="component" value="Unassembled WGS sequence"/>
</dbReference>
<dbReference type="AlphaFoldDB" id="U2HVQ1"/>
<keyword evidence="1" id="KW-0472">Membrane</keyword>
<keyword evidence="1" id="KW-1134">Transmembrane beta strand</keyword>
<dbReference type="eggNOG" id="COG1629">
    <property type="taxonomic scope" value="Bacteria"/>
</dbReference>
<dbReference type="SUPFAM" id="SSF49464">
    <property type="entry name" value="Carboxypeptidase regulatory domain-like"/>
    <property type="match status" value="1"/>
</dbReference>
<dbReference type="InterPro" id="IPR008969">
    <property type="entry name" value="CarboxyPept-like_regulatory"/>
</dbReference>
<dbReference type="PATRIC" id="fig|1346330.5.peg.2697"/>
<keyword evidence="4" id="KW-1185">Reference proteome</keyword>
<protein>
    <recommendedName>
        <fullName evidence="2">TonB-dependent receptor plug domain-containing protein</fullName>
    </recommendedName>
</protein>
<proteinExistence type="inferred from homology"/>
<evidence type="ECO:0000256" key="1">
    <source>
        <dbReference type="PROSITE-ProRule" id="PRU01360"/>
    </source>
</evidence>
<sequence>MNKKKSFLSIWRKKYSPPIFLLGLLTLLCLSKSYAQETKIKVTITLKNSDLPTAIEQLRKETDVNFYYSKEELKNHKIKAAKFTGRPLVEIVQELLKGTNLEIMERDNSISIRAKQAKTESLRSNNLQTRAQVKTVNATVLDEDGLKLERVTVSAKPQANFSTSTDQNGMFILKLPDTVTELTFSLVGYKSLSLSVASIQASEYIHLKREQSDLEEVVVVGYGAQKKQSLVGAVETIKPSELKTTSSSFTSSFAGKIAGVVAVQKSGEPGADGANFWIRGVSSFAGNINPLIILDGVEINMQILNSIPPEVIDQFSVLKDATATALFGTRGANGVLVITTKSGKNLERMNINVRLEGGTSSHTQKMKMVDGVTYMNMFNEAIKAREINGNYKPRFTQDKIDGTAQGLNADIFPNVNWYETLFKPYTHNENVNVNVTGGASKLNYFVNGSFFNENGLFNTIEKRYKNNINHRRYNLQSNVSANLTSTTTLGVKVNAIFRELYGPEVSSNNLYYSTLTASPIAFPLTFPALNGEDYTLFGTASGPYAQGYYPNPYADLVKGYQETFNTTTLGIVDLNQKLDFILPGLKFKALASFNNYSNTRVSRSFKPHYFAVDKWSINKDGVYDYTLASMGEPGQTALSTSSGAGGERKFNYQLSMDYSVSLQNRHNINAMVLYHQNQYNNNMPGNSLLAVLPQREQGLAGRLTYNYQDTYFTEFNFGYNGSENFKKGNRFGFFPSIAAGYIVSNESFFKDWNETVSLLKVRGSYGLVGNDRINARFPYITNVDLNSKGYTFGYDFNNTLSGPNVTLLGNEDAQWEIGRKANVGFELGIKNEFTLVADVFREDRSNIFMQRRIIPSHLGLGAILPYANIGKVRNQGLDFTLDYHTKLSDDFNISTRGTFTYVVNKLLDRDEPQQKEPYLSEIGLPLNSIRGLVAEGLFSSIEEINGWAKSTYEPDIRPGDIKYKDLNGDNVIDDNDKMVIGNPTIPQMIYGFGMSLVYRKLGVSFNFQGAGNSSLMMGDIHPFDKNEHNVMQFIGDNYWQESNPDVHALYPRLDNEANAHNRQSSTFWLRDASFIRLKDVELSYNFRMFRLYLAATNLFRISSFKNWDPELGGGSGLSYPLQRTARFGVQFNFN</sequence>
<feature type="domain" description="TonB-dependent receptor plug" evidence="2">
    <location>
        <begin position="227"/>
        <end position="335"/>
    </location>
</feature>
<evidence type="ECO:0000313" key="4">
    <source>
        <dbReference type="Proteomes" id="UP000016584"/>
    </source>
</evidence>
<comment type="caution">
    <text evidence="3">The sequence shown here is derived from an EMBL/GenBank/DDBJ whole genome shotgun (WGS) entry which is preliminary data.</text>
</comment>
<dbReference type="InterPro" id="IPR012910">
    <property type="entry name" value="Plug_dom"/>
</dbReference>
<dbReference type="GO" id="GO:0009279">
    <property type="term" value="C:cell outer membrane"/>
    <property type="evidence" value="ECO:0007669"/>
    <property type="project" value="UniProtKB-SubCell"/>
</dbReference>
<dbReference type="OrthoDB" id="603589at2"/>
<dbReference type="Pfam" id="PF07715">
    <property type="entry name" value="Plug"/>
    <property type="match status" value="1"/>
</dbReference>
<evidence type="ECO:0000313" key="3">
    <source>
        <dbReference type="EMBL" id="ERJ59355.1"/>
    </source>
</evidence>
<dbReference type="InterPro" id="IPR039426">
    <property type="entry name" value="TonB-dep_rcpt-like"/>
</dbReference>
<dbReference type="STRING" id="1346330.M472_11280"/>
<reference evidence="3 4" key="1">
    <citation type="journal article" date="2013" name="Genome Announc.">
        <title>The Draft Genome Sequence of Sphingomonas paucimobilis Strain HER1398 (Proteobacteria), Host to the Giant PAU Phage, Indicates That It Is a Member of the Genus Sphingobacterium (Bacteroidetes).</title>
        <authorList>
            <person name="White R.A.III."/>
            <person name="Suttle C.A."/>
        </authorList>
    </citation>
    <scope>NUCLEOTIDE SEQUENCE [LARGE SCALE GENOMIC DNA]</scope>
    <source>
        <strain evidence="3 4">HER1398</strain>
    </source>
</reference>
<dbReference type="InterPro" id="IPR037066">
    <property type="entry name" value="Plug_dom_sf"/>
</dbReference>
<dbReference type="Gene3D" id="2.60.40.1120">
    <property type="entry name" value="Carboxypeptidase-like, regulatory domain"/>
    <property type="match status" value="1"/>
</dbReference>
<dbReference type="SUPFAM" id="SSF56935">
    <property type="entry name" value="Porins"/>
    <property type="match status" value="1"/>
</dbReference>
<keyword evidence="1" id="KW-0812">Transmembrane</keyword>
<dbReference type="Gene3D" id="2.170.130.10">
    <property type="entry name" value="TonB-dependent receptor, plug domain"/>
    <property type="match status" value="1"/>
</dbReference>
<name>U2HVQ1_9SPHI</name>
<keyword evidence="1" id="KW-0813">Transport</keyword>
<dbReference type="Gene3D" id="3.55.50.30">
    <property type="match status" value="1"/>
</dbReference>
<dbReference type="InterPro" id="IPR023996">
    <property type="entry name" value="TonB-dep_OMP_SusC/RagA"/>
</dbReference>
<accession>U2HVQ1</accession>
<dbReference type="InterPro" id="IPR023997">
    <property type="entry name" value="TonB-dep_OMP_SusC/RagA_CS"/>
</dbReference>
<dbReference type="NCBIfam" id="TIGR04057">
    <property type="entry name" value="SusC_RagA_signa"/>
    <property type="match status" value="1"/>
</dbReference>
<dbReference type="EMBL" id="ATDL01000015">
    <property type="protein sequence ID" value="ERJ59355.1"/>
    <property type="molecule type" value="Genomic_DNA"/>
</dbReference>
<comment type="similarity">
    <text evidence="1">Belongs to the TonB-dependent receptor family.</text>
</comment>
<organism evidence="3 4">
    <name type="scientific">Sphingobacterium paucimobilis HER1398</name>
    <dbReference type="NCBI Taxonomy" id="1346330"/>
    <lineage>
        <taxon>Bacteria</taxon>
        <taxon>Pseudomonadati</taxon>
        <taxon>Bacteroidota</taxon>
        <taxon>Sphingobacteriia</taxon>
        <taxon>Sphingobacteriales</taxon>
        <taxon>Sphingobacteriaceae</taxon>
        <taxon>Sphingobacterium</taxon>
    </lineage>
</organism>
<dbReference type="Pfam" id="PF13715">
    <property type="entry name" value="CarbopepD_reg_2"/>
    <property type="match status" value="1"/>
</dbReference>
<evidence type="ECO:0000259" key="2">
    <source>
        <dbReference type="Pfam" id="PF07715"/>
    </source>
</evidence>
<dbReference type="FunFam" id="2.170.130.10:FF:000003">
    <property type="entry name" value="SusC/RagA family TonB-linked outer membrane protein"/>
    <property type="match status" value="1"/>
</dbReference>
<dbReference type="PROSITE" id="PS52016">
    <property type="entry name" value="TONB_DEPENDENT_REC_3"/>
    <property type="match status" value="1"/>
</dbReference>
<keyword evidence="1" id="KW-0998">Cell outer membrane</keyword>
<comment type="subcellular location">
    <subcellularLocation>
        <location evidence="1">Cell outer membrane</location>
        <topology evidence="1">Multi-pass membrane protein</topology>
    </subcellularLocation>
</comment>
<dbReference type="RefSeq" id="WP_021070851.1">
    <property type="nucleotide sequence ID" value="NZ_ATDL01000015.1"/>
</dbReference>
<gene>
    <name evidence="3" type="ORF">M472_11280</name>
</gene>
<dbReference type="NCBIfam" id="TIGR04056">
    <property type="entry name" value="OMP_RagA_SusC"/>
    <property type="match status" value="1"/>
</dbReference>